<organism evidence="3 4">
    <name type="scientific">Cytobacillus citreus</name>
    <dbReference type="NCBI Taxonomy" id="2833586"/>
    <lineage>
        <taxon>Bacteria</taxon>
        <taxon>Bacillati</taxon>
        <taxon>Bacillota</taxon>
        <taxon>Bacilli</taxon>
        <taxon>Bacillales</taxon>
        <taxon>Bacillaceae</taxon>
        <taxon>Cytobacillus</taxon>
    </lineage>
</organism>
<comment type="caution">
    <text evidence="3">The sequence shown here is derived from an EMBL/GenBank/DDBJ whole genome shotgun (WGS) entry which is preliminary data.</text>
</comment>
<protein>
    <submittedName>
        <fullName evidence="3">Formate dehydrogenase accessory protein FdhE</fullName>
    </submittedName>
</protein>
<name>A0ABS5NR18_9BACI</name>
<dbReference type="EMBL" id="JAGYPM010000002">
    <property type="protein sequence ID" value="MBS4190026.1"/>
    <property type="molecule type" value="Genomic_DNA"/>
</dbReference>
<evidence type="ECO:0000259" key="2">
    <source>
        <dbReference type="Pfam" id="PF24860"/>
    </source>
</evidence>
<dbReference type="Gene3D" id="3.90.1670.10">
    <property type="entry name" value="FdhE-like domain"/>
    <property type="match status" value="1"/>
</dbReference>
<dbReference type="Pfam" id="PF24860">
    <property type="entry name" value="FdhE_C"/>
    <property type="match status" value="1"/>
</dbReference>
<feature type="domain" description="FdhE C-terminal" evidence="2">
    <location>
        <begin position="189"/>
        <end position="256"/>
    </location>
</feature>
<evidence type="ECO:0000313" key="3">
    <source>
        <dbReference type="EMBL" id="MBS4190026.1"/>
    </source>
</evidence>
<gene>
    <name evidence="3" type="ORF">KHA94_07390</name>
</gene>
<dbReference type="InterPro" id="IPR024064">
    <property type="entry name" value="FdhE-like_sf"/>
</dbReference>
<dbReference type="RefSeq" id="WP_213101515.1">
    <property type="nucleotide sequence ID" value="NZ_JAGYPM010000002.1"/>
</dbReference>
<dbReference type="Proteomes" id="UP000681027">
    <property type="component" value="Unassembled WGS sequence"/>
</dbReference>
<dbReference type="CDD" id="cd16341">
    <property type="entry name" value="FdhE"/>
    <property type="match status" value="1"/>
</dbReference>
<evidence type="ECO:0000256" key="1">
    <source>
        <dbReference type="ARBA" id="ARBA00022490"/>
    </source>
</evidence>
<dbReference type="PANTHER" id="PTHR37689">
    <property type="entry name" value="PROTEIN FDHE"/>
    <property type="match status" value="1"/>
</dbReference>
<dbReference type="InterPro" id="IPR056796">
    <property type="entry name" value="FdhE_C"/>
</dbReference>
<keyword evidence="1" id="KW-0963">Cytoplasm</keyword>
<dbReference type="SUPFAM" id="SSF144020">
    <property type="entry name" value="FdhE-like"/>
    <property type="match status" value="1"/>
</dbReference>
<reference evidence="3 4" key="1">
    <citation type="submission" date="2021-05" db="EMBL/GenBank/DDBJ databases">
        <title>Novel Bacillus species.</title>
        <authorList>
            <person name="Liu G."/>
        </authorList>
    </citation>
    <scope>NUCLEOTIDE SEQUENCE [LARGE SCALE GENOMIC DNA]</scope>
    <source>
        <strain evidence="3 4">FJAT-49705</strain>
    </source>
</reference>
<accession>A0ABS5NR18</accession>
<dbReference type="PANTHER" id="PTHR37689:SF1">
    <property type="entry name" value="PROTEIN FDHE"/>
    <property type="match status" value="1"/>
</dbReference>
<dbReference type="InterPro" id="IPR006452">
    <property type="entry name" value="Formate_DH_accessory"/>
</dbReference>
<sequence>MAKINVLDSEYEKLQKDIQALNDKWSEQCSDIIINGIEKIKEMKAPYLSQLELAIDFHQYRTFIEELFALICRNKSELKVSADKTISLLNDDVLQRWFKEAIVVNDIYFKKFAEENDLPEWLPMFAAEHAVRPYLQKSAEKLKDKLKKSDHNQGCPSCGEPARFAIIDKSGKKEMTCPRCLHSWEEKKISCAHCGTEGELVIIKIEEEESAEIHACNKCKGYTKVIDVRQMFKKESPTLLDVKSIHLDYIAQEKGFGIPQVSGAH</sequence>
<evidence type="ECO:0000313" key="4">
    <source>
        <dbReference type="Proteomes" id="UP000681027"/>
    </source>
</evidence>
<keyword evidence="4" id="KW-1185">Reference proteome</keyword>
<proteinExistence type="predicted"/>